<gene>
    <name evidence="1" type="ORF">DFR76_113239</name>
</gene>
<dbReference type="RefSeq" id="WP_068008195.1">
    <property type="nucleotide sequence ID" value="NZ_QQBC01000013.1"/>
</dbReference>
<organism evidence="1 2">
    <name type="scientific">Nocardia pseudobrasiliensis</name>
    <dbReference type="NCBI Taxonomy" id="45979"/>
    <lineage>
        <taxon>Bacteria</taxon>
        <taxon>Bacillati</taxon>
        <taxon>Actinomycetota</taxon>
        <taxon>Actinomycetes</taxon>
        <taxon>Mycobacteriales</taxon>
        <taxon>Nocardiaceae</taxon>
        <taxon>Nocardia</taxon>
    </lineage>
</organism>
<comment type="caution">
    <text evidence="1">The sequence shown here is derived from an EMBL/GenBank/DDBJ whole genome shotgun (WGS) entry which is preliminary data.</text>
</comment>
<name>A0A370HTA6_9NOCA</name>
<dbReference type="AlphaFoldDB" id="A0A370HTA6"/>
<sequence>MERLSYIDQHSRIVAANRERLWDALCDRMGGESRGFTVAERLAPRRLALAGSHWFSRYELAFTLDETAAERTRITAESRAEFPGVAGRIYRALVIGSGGHSLVVRALLSRIAATAERGGH</sequence>
<keyword evidence="2" id="KW-1185">Reference proteome</keyword>
<proteinExistence type="predicted"/>
<dbReference type="SUPFAM" id="SSF55961">
    <property type="entry name" value="Bet v1-like"/>
    <property type="match status" value="1"/>
</dbReference>
<protein>
    <recommendedName>
        <fullName evidence="3">Polyketide cyclase/dehydrase/lipid transport protein</fullName>
    </recommendedName>
</protein>
<evidence type="ECO:0000313" key="2">
    <source>
        <dbReference type="Proteomes" id="UP000254869"/>
    </source>
</evidence>
<accession>A0A370HTA6</accession>
<reference evidence="1 2" key="1">
    <citation type="submission" date="2018-07" db="EMBL/GenBank/DDBJ databases">
        <title>Genomic Encyclopedia of Type Strains, Phase IV (KMG-IV): sequencing the most valuable type-strain genomes for metagenomic binning, comparative biology and taxonomic classification.</title>
        <authorList>
            <person name="Goeker M."/>
        </authorList>
    </citation>
    <scope>NUCLEOTIDE SEQUENCE [LARGE SCALE GENOMIC DNA]</scope>
    <source>
        <strain evidence="1 2">DSM 44290</strain>
    </source>
</reference>
<dbReference type="Proteomes" id="UP000254869">
    <property type="component" value="Unassembled WGS sequence"/>
</dbReference>
<evidence type="ECO:0000313" key="1">
    <source>
        <dbReference type="EMBL" id="RDI61737.1"/>
    </source>
</evidence>
<dbReference type="EMBL" id="QQBC01000013">
    <property type="protein sequence ID" value="RDI61737.1"/>
    <property type="molecule type" value="Genomic_DNA"/>
</dbReference>
<evidence type="ECO:0008006" key="3">
    <source>
        <dbReference type="Google" id="ProtNLM"/>
    </source>
</evidence>
<dbReference type="STRING" id="1210086.GCA_001613105_07487"/>